<evidence type="ECO:0000256" key="2">
    <source>
        <dbReference type="ARBA" id="ARBA00022670"/>
    </source>
</evidence>
<proteinExistence type="inferred from homology"/>
<dbReference type="Pfam" id="PF00326">
    <property type="entry name" value="Peptidase_S9"/>
    <property type="match status" value="1"/>
</dbReference>
<dbReference type="Gene3D" id="3.40.50.1820">
    <property type="entry name" value="alpha/beta hydrolase"/>
    <property type="match status" value="1"/>
</dbReference>
<evidence type="ECO:0000256" key="1">
    <source>
        <dbReference type="ARBA" id="ARBA00010040"/>
    </source>
</evidence>
<dbReference type="InterPro" id="IPR011659">
    <property type="entry name" value="WD40"/>
</dbReference>
<dbReference type="FunFam" id="3.40.50.1820:FF:000028">
    <property type="entry name" value="S9 family peptidase"/>
    <property type="match status" value="1"/>
</dbReference>
<evidence type="ECO:0000313" key="8">
    <source>
        <dbReference type="Proteomes" id="UP000319353"/>
    </source>
</evidence>
<gene>
    <name evidence="7" type="ORF">E6H01_14615</name>
</gene>
<dbReference type="GO" id="GO:0006508">
    <property type="term" value="P:proteolysis"/>
    <property type="evidence" value="ECO:0007669"/>
    <property type="project" value="UniProtKB-KW"/>
</dbReference>
<dbReference type="InterPro" id="IPR011042">
    <property type="entry name" value="6-blade_b-propeller_TolB-like"/>
</dbReference>
<feature type="domain" description="Peptidase S9 prolyl oligopeptidase catalytic" evidence="6">
    <location>
        <begin position="223"/>
        <end position="377"/>
    </location>
</feature>
<dbReference type="InterPro" id="IPR029058">
    <property type="entry name" value="AB_hydrolase_fold"/>
</dbReference>
<comment type="similarity">
    <text evidence="1">Belongs to the peptidase S9C family.</text>
</comment>
<dbReference type="Gene3D" id="2.120.10.30">
    <property type="entry name" value="TolB, C-terminal domain"/>
    <property type="match status" value="1"/>
</dbReference>
<keyword evidence="4" id="KW-0378">Hydrolase</keyword>
<evidence type="ECO:0000313" key="7">
    <source>
        <dbReference type="EMBL" id="TMI95079.1"/>
    </source>
</evidence>
<evidence type="ECO:0000256" key="5">
    <source>
        <dbReference type="ARBA" id="ARBA00022825"/>
    </source>
</evidence>
<evidence type="ECO:0000256" key="4">
    <source>
        <dbReference type="ARBA" id="ARBA00022801"/>
    </source>
</evidence>
<sequence>MADNTNVDVYLMGPDGGGSRAFTTGKGADNTPRFSPDGKWLSWLSMERAGFEADRQRLMLAGRSDGRTVGQPVEATAGWTLSVSAYTWCPDSKCVYAVIEERGRDNVYRIDVPSFHRSVAVSGGGLNTNVNVGPDGKTLVYLHQSDIQPPEVWANGKPLSHVNDQALAALDLPPLEAYGFVGALGDSVFGWLQKPPGFDPAKHYPVIYLIHGGPQGAWADYWGSRWNYQLFASRGYIVAAVNFHGSTGYGQKFTDAISQHWGDYPYADLMRGLDVVARLPYVDSTRLGAAGASYGGYMIYWIAGHTNRFKVLVAHDGVFNPVSMFGTTEELWFVSWEYGGTPYANRPLYEKWSPLDFVSNWKTPMLIVHSQLDYRVDLS</sequence>
<comment type="caution">
    <text evidence="7">The sequence shown here is derived from an EMBL/GenBank/DDBJ whole genome shotgun (WGS) entry which is preliminary data.</text>
</comment>
<dbReference type="PANTHER" id="PTHR42776">
    <property type="entry name" value="SERINE PEPTIDASE S9 FAMILY MEMBER"/>
    <property type="match status" value="1"/>
</dbReference>
<accession>A0A537KH34</accession>
<evidence type="ECO:0000259" key="6">
    <source>
        <dbReference type="Pfam" id="PF00326"/>
    </source>
</evidence>
<keyword evidence="3" id="KW-0732">Signal</keyword>
<keyword evidence="5" id="KW-0720">Serine protease</keyword>
<name>A0A537KH34_9BACT</name>
<dbReference type="GO" id="GO:0004252">
    <property type="term" value="F:serine-type endopeptidase activity"/>
    <property type="evidence" value="ECO:0007669"/>
    <property type="project" value="TreeGrafter"/>
</dbReference>
<protein>
    <submittedName>
        <fullName evidence="7">S9 family peptidase</fullName>
    </submittedName>
</protein>
<evidence type="ECO:0000256" key="3">
    <source>
        <dbReference type="ARBA" id="ARBA00022729"/>
    </source>
</evidence>
<dbReference type="PANTHER" id="PTHR42776:SF13">
    <property type="entry name" value="DIPEPTIDYL-PEPTIDASE 5"/>
    <property type="match status" value="1"/>
</dbReference>
<dbReference type="AlphaFoldDB" id="A0A537KH34"/>
<dbReference type="SUPFAM" id="SSF69304">
    <property type="entry name" value="Tricorn protease N-terminal domain"/>
    <property type="match status" value="1"/>
</dbReference>
<dbReference type="Proteomes" id="UP000319353">
    <property type="component" value="Unassembled WGS sequence"/>
</dbReference>
<organism evidence="7 8">
    <name type="scientific">Candidatus Segetimicrobium genomatis</name>
    <dbReference type="NCBI Taxonomy" id="2569760"/>
    <lineage>
        <taxon>Bacteria</taxon>
        <taxon>Bacillati</taxon>
        <taxon>Candidatus Sysuimicrobiota</taxon>
        <taxon>Candidatus Sysuimicrobiia</taxon>
        <taxon>Candidatus Sysuimicrobiales</taxon>
        <taxon>Candidatus Segetimicrobiaceae</taxon>
        <taxon>Candidatus Segetimicrobium</taxon>
    </lineage>
</organism>
<dbReference type="InterPro" id="IPR001375">
    <property type="entry name" value="Peptidase_S9_cat"/>
</dbReference>
<reference evidence="7 8" key="1">
    <citation type="journal article" date="2019" name="Nat. Microbiol.">
        <title>Mediterranean grassland soil C-N compound turnover is dependent on rainfall and depth, and is mediated by genomically divergent microorganisms.</title>
        <authorList>
            <person name="Diamond S."/>
            <person name="Andeer P.F."/>
            <person name="Li Z."/>
            <person name="Crits-Christoph A."/>
            <person name="Burstein D."/>
            <person name="Anantharaman K."/>
            <person name="Lane K.R."/>
            <person name="Thomas B.C."/>
            <person name="Pan C."/>
            <person name="Northen T.R."/>
            <person name="Banfield J.F."/>
        </authorList>
    </citation>
    <scope>NUCLEOTIDE SEQUENCE [LARGE SCALE GENOMIC DNA]</scope>
    <source>
        <strain evidence="7">NP_4</strain>
    </source>
</reference>
<feature type="non-terminal residue" evidence="7">
    <location>
        <position position="379"/>
    </location>
</feature>
<dbReference type="Pfam" id="PF07676">
    <property type="entry name" value="PD40"/>
    <property type="match status" value="1"/>
</dbReference>
<dbReference type="EMBL" id="VBAL01000302">
    <property type="protein sequence ID" value="TMI95079.1"/>
    <property type="molecule type" value="Genomic_DNA"/>
</dbReference>
<keyword evidence="2" id="KW-0645">Protease</keyword>
<dbReference type="SUPFAM" id="SSF53474">
    <property type="entry name" value="alpha/beta-Hydrolases"/>
    <property type="match status" value="1"/>
</dbReference>